<dbReference type="PROSITE" id="PS50088">
    <property type="entry name" value="ANK_REPEAT"/>
    <property type="match status" value="1"/>
</dbReference>
<feature type="repeat" description="ANK" evidence="1">
    <location>
        <begin position="240"/>
        <end position="272"/>
    </location>
</feature>
<dbReference type="SMART" id="SM00248">
    <property type="entry name" value="ANK"/>
    <property type="match status" value="6"/>
</dbReference>
<feature type="coiled-coil region" evidence="2">
    <location>
        <begin position="382"/>
        <end position="459"/>
    </location>
</feature>
<protein>
    <submittedName>
        <fullName evidence="3">Ankyrin repeat-containing protein</fullName>
    </submittedName>
</protein>
<evidence type="ECO:0000256" key="1">
    <source>
        <dbReference type="PROSITE-ProRule" id="PRU00023"/>
    </source>
</evidence>
<gene>
    <name evidence="3" type="ORF">SS50377_16537</name>
    <name evidence="4" type="ORF">SS50377_20812</name>
</gene>
<evidence type="ECO:0000313" key="5">
    <source>
        <dbReference type="Proteomes" id="UP000018208"/>
    </source>
</evidence>
<dbReference type="Proteomes" id="UP000018208">
    <property type="component" value="Unassembled WGS sequence"/>
</dbReference>
<reference evidence="4" key="2">
    <citation type="submission" date="2020-12" db="EMBL/GenBank/DDBJ databases">
        <title>New Spironucleus salmonicida genome in near-complete chromosomes.</title>
        <authorList>
            <person name="Xu F."/>
            <person name="Kurt Z."/>
            <person name="Jimenez-Gonzalez A."/>
            <person name="Astvaldsson A."/>
            <person name="Andersson J.O."/>
            <person name="Svard S.G."/>
        </authorList>
    </citation>
    <scope>NUCLEOTIDE SEQUENCE</scope>
    <source>
        <strain evidence="4">ATCC 50377</strain>
    </source>
</reference>
<keyword evidence="5" id="KW-1185">Reference proteome</keyword>
<reference evidence="3 4" key="1">
    <citation type="journal article" date="2014" name="PLoS Genet.">
        <title>The Genome of Spironucleus salmonicida Highlights a Fish Pathogen Adapted to Fluctuating Environments.</title>
        <authorList>
            <person name="Xu F."/>
            <person name="Jerlstrom-Hultqvist J."/>
            <person name="Einarsson E."/>
            <person name="Astvaldsson A."/>
            <person name="Svard S.G."/>
            <person name="Andersson J.O."/>
        </authorList>
    </citation>
    <scope>NUCLEOTIDE SEQUENCE</scope>
    <source>
        <strain evidence="4">ATCC 50377</strain>
    </source>
</reference>
<dbReference type="Pfam" id="PF12796">
    <property type="entry name" value="Ank_2"/>
    <property type="match status" value="2"/>
</dbReference>
<dbReference type="InterPro" id="IPR036770">
    <property type="entry name" value="Ankyrin_rpt-contain_sf"/>
</dbReference>
<dbReference type="VEuPathDB" id="GiardiaDB:SS50377_20812"/>
<evidence type="ECO:0000256" key="2">
    <source>
        <dbReference type="SAM" id="Coils"/>
    </source>
</evidence>
<dbReference type="OrthoDB" id="7464126at2759"/>
<keyword evidence="1" id="KW-0040">ANK repeat</keyword>
<keyword evidence="2" id="KW-0175">Coiled coil</keyword>
<name>V6LG54_9EUKA</name>
<organism evidence="3">
    <name type="scientific">Spironucleus salmonicida</name>
    <dbReference type="NCBI Taxonomy" id="348837"/>
    <lineage>
        <taxon>Eukaryota</taxon>
        <taxon>Metamonada</taxon>
        <taxon>Diplomonadida</taxon>
        <taxon>Hexamitidae</taxon>
        <taxon>Hexamitinae</taxon>
        <taxon>Spironucleus</taxon>
    </lineage>
</organism>
<dbReference type="PANTHER" id="PTHR24184:SF11">
    <property type="entry name" value="ANKYRIN REPEAT AND SOCS BOX CONTAINING 3"/>
    <property type="match status" value="1"/>
</dbReference>
<evidence type="ECO:0000313" key="3">
    <source>
        <dbReference type="EMBL" id="EST43502.1"/>
    </source>
</evidence>
<dbReference type="InterPro" id="IPR002110">
    <property type="entry name" value="Ankyrin_rpt"/>
</dbReference>
<proteinExistence type="predicted"/>
<accession>V6LG54</accession>
<dbReference type="EMBL" id="KI546135">
    <property type="protein sequence ID" value="EST43502.1"/>
    <property type="molecule type" value="Genomic_DNA"/>
</dbReference>
<sequence>MSESTWFNAARTGDCRFLLQHKSSLAKSTEIAFPNNTALMIAAQTNQAAAAKLLIQLERGMTNKQGFSALHFAAMADNAQLAKFLAPFEGALRTKAHYKNIPPNASVSQVAALCGSSDVLKVMASADFVFLQHPWDHNVPCSQDELGCTRLHYFAVKGDFSTFSDPECAFLTKLDNQNQTALMIAAMAGNVGAVRALAASEGGIQGGKLQNSALMLAVEEQKIEAAALLKDREATLQNAMGLTALMLAAKGGSTEIVNLLRDSEAKMQTTKQFSNFAPGTTALMFAFYYNNQTCIEALLEAEKDIKNDNGQRFDQIGRLGNAVVMHRMTQRQSYQEGEFSFKTTAQGAQNSFNPETFQQEIEHEIPANMLVLEQDSGNLTQLFQLQETLNDAKTQMAVLKAQSSHNDAEIVELQEFLKMRQCAFCEDKNEVLKGQMDQIREMKKEHTALQREVEFVRNGNLNLSNLNRNQGILDIKISQIQDILLARNSASGQGAAQRQPTGQFGAISEPFTEVAEERLEAEGA</sequence>
<dbReference type="Gene3D" id="1.25.40.20">
    <property type="entry name" value="Ankyrin repeat-containing domain"/>
    <property type="match status" value="1"/>
</dbReference>
<dbReference type="EMBL" id="AUWU02000001">
    <property type="protein sequence ID" value="KAH0577459.1"/>
    <property type="molecule type" value="Genomic_DNA"/>
</dbReference>
<dbReference type="AlphaFoldDB" id="V6LG54"/>
<dbReference type="PANTHER" id="PTHR24184">
    <property type="entry name" value="SI:CH211-189E2.2"/>
    <property type="match status" value="1"/>
</dbReference>
<dbReference type="SUPFAM" id="SSF48403">
    <property type="entry name" value="Ankyrin repeat"/>
    <property type="match status" value="1"/>
</dbReference>
<evidence type="ECO:0000313" key="4">
    <source>
        <dbReference type="EMBL" id="KAH0577459.1"/>
    </source>
</evidence>